<organism evidence="2 3">
    <name type="scientific">Gluconacetobacter aggeris</name>
    <dbReference type="NCBI Taxonomy" id="1286186"/>
    <lineage>
        <taxon>Bacteria</taxon>
        <taxon>Pseudomonadati</taxon>
        <taxon>Pseudomonadota</taxon>
        <taxon>Alphaproteobacteria</taxon>
        <taxon>Acetobacterales</taxon>
        <taxon>Acetobacteraceae</taxon>
        <taxon>Gluconacetobacter</taxon>
    </lineage>
</organism>
<dbReference type="Gene3D" id="1.20.1600.10">
    <property type="entry name" value="Outer membrane efflux proteins (OEP)"/>
    <property type="match status" value="1"/>
</dbReference>
<dbReference type="Proteomes" id="UP000559860">
    <property type="component" value="Unassembled WGS sequence"/>
</dbReference>
<evidence type="ECO:0000256" key="1">
    <source>
        <dbReference type="SAM" id="SignalP"/>
    </source>
</evidence>
<feature type="signal peptide" evidence="1">
    <location>
        <begin position="1"/>
        <end position="25"/>
    </location>
</feature>
<dbReference type="PROSITE" id="PS51257">
    <property type="entry name" value="PROKAR_LIPOPROTEIN"/>
    <property type="match status" value="1"/>
</dbReference>
<keyword evidence="1" id="KW-0732">Signal</keyword>
<protein>
    <submittedName>
        <fullName evidence="2">TolC family protein</fullName>
    </submittedName>
</protein>
<evidence type="ECO:0000313" key="3">
    <source>
        <dbReference type="Proteomes" id="UP000559860"/>
    </source>
</evidence>
<comment type="caution">
    <text evidence="2">The sequence shown here is derived from an EMBL/GenBank/DDBJ whole genome shotgun (WGS) entry which is preliminary data.</text>
</comment>
<dbReference type="PANTHER" id="PTHR30203">
    <property type="entry name" value="OUTER MEMBRANE CATION EFFLUX PROTEIN"/>
    <property type="match status" value="1"/>
</dbReference>
<keyword evidence="3" id="KW-1185">Reference proteome</keyword>
<dbReference type="InterPro" id="IPR010131">
    <property type="entry name" value="MdtP/NodT-like"/>
</dbReference>
<dbReference type="GO" id="GO:0015562">
    <property type="term" value="F:efflux transmembrane transporter activity"/>
    <property type="evidence" value="ECO:0007669"/>
    <property type="project" value="InterPro"/>
</dbReference>
<proteinExistence type="predicted"/>
<dbReference type="SUPFAM" id="SSF56954">
    <property type="entry name" value="Outer membrane efflux proteins (OEP)"/>
    <property type="match status" value="1"/>
</dbReference>
<sequence>MHHYVKGARRLPVVSVALSALLALTACGVRPKPMSLQDHVRRADADQATLAAGYIPLKGGLTLGTAIARALKYNYDAQVAKLEASQQEKQIDLALMQMLPHLAADAGYSQRSNNNAAESIDWFTNQRSLDYSYSEQAAHGTGDISFSWNLMDAGISYFSARQQAYRALIAVERRRRAINDLVKAVTASYWEAVAAQAMLPRLDPIIADAEAMLAASHDAADAHLQSPLTLLDYQQYVIQLLGELRRIRGELISARIQLASLIDVPQDAVPTLTTMPQDVQPVASLDDAALEHVGLVMRPELRMEVYQQQIDRQDVYKEILKMMPGIGAIGNGNFDSNSLLVHNIWGQIGVRGTINLMNLVQGPRAIAMAKSNIKLSETRRLALSIAVLTQVNLSAQHYRTALDGLKTARAINAVSLQMERLADVASSAGAQSKADRIRHQMAALLGQLSYSRSLAQTHQALANIYASVGVDLVPANADIQDLDHLTAQVERSIAGWEAGQLPDLRLSEAVPAHAATVPVASAAVPVGAG</sequence>
<reference evidence="2 3" key="1">
    <citation type="submission" date="2020-04" db="EMBL/GenBank/DDBJ databases">
        <title>Description of novel Gluconacetobacter.</title>
        <authorList>
            <person name="Sombolestani A."/>
        </authorList>
    </citation>
    <scope>NUCLEOTIDE SEQUENCE [LARGE SCALE GENOMIC DNA]</scope>
    <source>
        <strain evidence="2 3">LMG 27801</strain>
    </source>
</reference>
<feature type="chain" id="PRO_5030650666" evidence="1">
    <location>
        <begin position="26"/>
        <end position="529"/>
    </location>
</feature>
<evidence type="ECO:0000313" key="2">
    <source>
        <dbReference type="EMBL" id="MBB2170160.1"/>
    </source>
</evidence>
<accession>A0A7W4P0Z6</accession>
<gene>
    <name evidence="2" type="ORF">HLH36_17740</name>
</gene>
<dbReference type="EMBL" id="JABEQD010000017">
    <property type="protein sequence ID" value="MBB2170160.1"/>
    <property type="molecule type" value="Genomic_DNA"/>
</dbReference>
<dbReference type="AlphaFoldDB" id="A0A7W4P0Z6"/>
<name>A0A7W4P0Z6_9PROT</name>